<reference evidence="1" key="1">
    <citation type="submission" date="2023-04" db="EMBL/GenBank/DDBJ databases">
        <title>Draft Genome sequencing of Naganishia species isolated from polar environments using Oxford Nanopore Technology.</title>
        <authorList>
            <person name="Leo P."/>
            <person name="Venkateswaran K."/>
        </authorList>
    </citation>
    <scope>NUCLEOTIDE SEQUENCE</scope>
    <source>
        <strain evidence="1">MNA-CCFEE 5261</strain>
    </source>
</reference>
<keyword evidence="2" id="KW-1185">Reference proteome</keyword>
<evidence type="ECO:0000313" key="2">
    <source>
        <dbReference type="Proteomes" id="UP001241377"/>
    </source>
</evidence>
<proteinExistence type="predicted"/>
<name>A0ACC2W5A5_9TREE</name>
<sequence>MASLEKQKFGKANESFIDESKIESDAIRTSKGDYSTDGSESYNDLFMEKSFGVLKEELMMAANTTYWLKGIFFFTIFIGMFVTLLETAVVSVFSSYATNDYKQHSLMSTVGIIRNVVAAASLPLYARASDTFGRLEIFMFSTVMRVVGLVVMSQATTIQKYAGGIVLYGLGFSGVRILWQFNLADASSLRYRFLTLAVLHLPNIIITWASGDIVNGLLNRYKWNFGIALWAFTFPLACLPYFAMNIRMRWIASRTEEWAQLKHEERKSYLGMNESTEKHEEDIRNGNSYWSAKMKIFFIRAGYISKALFWKTDLIGCLFIVLICGLILVPLTLAGGVQTKWTRASTIAPLVVGFVMIPFFILWERKFARFPLIPFALLTDRGIWAAFVIAVFYTFVGGMPSTYAYPVLLVGMNATPTVATRIPQLDGFVTSLTIPIFGVVLAYVRRSKAFIIMGISFWFIAMGLFVHFRGDNDGLRGKYYRDGVAAGMCVMGFGVAFISRLVVVSAQACTSHEYTALIIAVFAALYQIGSALSKCVTGAIWTQRMYSTIVEKMVQLNVDPELAKPAYQAPYTFIKSYPWGSPARVAVVLAYADLQRKLCITGLCLCVPTLIVAFCLRDHYLVSTQSLEETVEPDTKGGHKTQILYKNDEDVILKYVKKCFRR</sequence>
<accession>A0ACC2W5A5</accession>
<dbReference type="EMBL" id="JASBWR010000029">
    <property type="protein sequence ID" value="KAJ9106593.1"/>
    <property type="molecule type" value="Genomic_DNA"/>
</dbReference>
<protein>
    <submittedName>
        <fullName evidence="1">Uncharacterized protein</fullName>
    </submittedName>
</protein>
<dbReference type="Proteomes" id="UP001241377">
    <property type="component" value="Unassembled WGS sequence"/>
</dbReference>
<gene>
    <name evidence="1" type="ORF">QFC19_003090</name>
</gene>
<comment type="caution">
    <text evidence="1">The sequence shown here is derived from an EMBL/GenBank/DDBJ whole genome shotgun (WGS) entry which is preliminary data.</text>
</comment>
<organism evidence="1 2">
    <name type="scientific">Naganishia cerealis</name>
    <dbReference type="NCBI Taxonomy" id="610337"/>
    <lineage>
        <taxon>Eukaryota</taxon>
        <taxon>Fungi</taxon>
        <taxon>Dikarya</taxon>
        <taxon>Basidiomycota</taxon>
        <taxon>Agaricomycotina</taxon>
        <taxon>Tremellomycetes</taxon>
        <taxon>Filobasidiales</taxon>
        <taxon>Filobasidiaceae</taxon>
        <taxon>Naganishia</taxon>
    </lineage>
</organism>
<evidence type="ECO:0000313" key="1">
    <source>
        <dbReference type="EMBL" id="KAJ9106593.1"/>
    </source>
</evidence>